<dbReference type="PANTHER" id="PTHR43356:SF2">
    <property type="entry name" value="PHOSPHATE ACETYLTRANSFERASE"/>
    <property type="match status" value="1"/>
</dbReference>
<organism evidence="5 6">
    <name type="scientific">Paraclostridium tenue</name>
    <dbReference type="NCBI Taxonomy" id="1737"/>
    <lineage>
        <taxon>Bacteria</taxon>
        <taxon>Bacillati</taxon>
        <taxon>Bacillota</taxon>
        <taxon>Clostridia</taxon>
        <taxon>Peptostreptococcales</taxon>
        <taxon>Peptostreptococcaceae</taxon>
        <taxon>Paraclostridium</taxon>
    </lineage>
</organism>
<dbReference type="Proteomes" id="UP001400965">
    <property type="component" value="Unassembled WGS sequence"/>
</dbReference>
<dbReference type="InterPro" id="IPR002505">
    <property type="entry name" value="PTA_PTB"/>
</dbReference>
<dbReference type="RefSeq" id="WP_346043962.1">
    <property type="nucleotide sequence ID" value="NZ_BAAACP010000006.1"/>
</dbReference>
<evidence type="ECO:0000313" key="5">
    <source>
        <dbReference type="EMBL" id="GAA0863362.1"/>
    </source>
</evidence>
<gene>
    <name evidence="5" type="ORF">GCM10008917_12440</name>
</gene>
<dbReference type="NCBIfam" id="NF006045">
    <property type="entry name" value="PRK08190.1"/>
    <property type="match status" value="1"/>
</dbReference>
<accession>A0ABN1M2U0</accession>
<dbReference type="Pfam" id="PF01515">
    <property type="entry name" value="PTA_PTB"/>
    <property type="match status" value="1"/>
</dbReference>
<dbReference type="SUPFAM" id="SSF53659">
    <property type="entry name" value="Isocitrate/Isopropylmalate dehydrogenase-like"/>
    <property type="match status" value="1"/>
</dbReference>
<proteinExistence type="inferred from homology"/>
<evidence type="ECO:0000256" key="1">
    <source>
        <dbReference type="ARBA" id="ARBA00005656"/>
    </source>
</evidence>
<evidence type="ECO:0000256" key="2">
    <source>
        <dbReference type="ARBA" id="ARBA00022679"/>
    </source>
</evidence>
<evidence type="ECO:0000256" key="3">
    <source>
        <dbReference type="ARBA" id="ARBA00023315"/>
    </source>
</evidence>
<sequence>MIKNLSDIINELKLNEKVKLAVAAAQDEEVLCAVVEAMNMNIIEPILIGKIDKIKEIAKNLNLNLNNVNMIEASTYEDCAQIAVKLVSSKKADFLMKGILDTSILLKEVLNKDYGLRTDSLLSHVMIYDIPTYHKLLILTDGGMNINPCYEHKEKIVENAIKACKPLKFEKIKVAALAAKEKVDSKMQATIDAKKLQESSENKKFGENIILEGPLALDLAISSESARIKGINSKVSGDVDILLAPTIEVGNGIGKSLTYFAGAKSAGVVMGAKAPIVLVSRADTHESKLYSIAYGALIAMMEK</sequence>
<reference evidence="5 6" key="1">
    <citation type="journal article" date="2019" name="Int. J. Syst. Evol. Microbiol.">
        <title>The Global Catalogue of Microorganisms (GCM) 10K type strain sequencing project: providing services to taxonomists for standard genome sequencing and annotation.</title>
        <authorList>
            <consortium name="The Broad Institute Genomics Platform"/>
            <consortium name="The Broad Institute Genome Sequencing Center for Infectious Disease"/>
            <person name="Wu L."/>
            <person name="Ma J."/>
        </authorList>
    </citation>
    <scope>NUCLEOTIDE SEQUENCE [LARGE SCALE GENOMIC DNA]</scope>
    <source>
        <strain evidence="5 6">JCM 6486</strain>
    </source>
</reference>
<dbReference type="Gene3D" id="3.40.718.10">
    <property type="entry name" value="Isopropylmalate Dehydrogenase"/>
    <property type="match status" value="1"/>
</dbReference>
<dbReference type="PIRSF" id="PIRSF000428">
    <property type="entry name" value="P_Ac_trans"/>
    <property type="match status" value="1"/>
</dbReference>
<feature type="domain" description="Phosphate acetyl/butaryl transferase" evidence="4">
    <location>
        <begin position="77"/>
        <end position="294"/>
    </location>
</feature>
<evidence type="ECO:0000313" key="6">
    <source>
        <dbReference type="Proteomes" id="UP001400965"/>
    </source>
</evidence>
<keyword evidence="6" id="KW-1185">Reference proteome</keyword>
<dbReference type="EMBL" id="BAAACP010000006">
    <property type="protein sequence ID" value="GAA0863362.1"/>
    <property type="molecule type" value="Genomic_DNA"/>
</dbReference>
<name>A0ABN1M2U0_9FIRM</name>
<keyword evidence="2" id="KW-0808">Transferase</keyword>
<evidence type="ECO:0000259" key="4">
    <source>
        <dbReference type="Pfam" id="PF01515"/>
    </source>
</evidence>
<comment type="similarity">
    <text evidence="1">Belongs to the phosphate acetyltransferase and butyryltransferase family.</text>
</comment>
<protein>
    <submittedName>
        <fullName evidence="5">Bifunctional enoyl-CoA hydratase/phosphate acetyltransferase</fullName>
    </submittedName>
</protein>
<dbReference type="InterPro" id="IPR050500">
    <property type="entry name" value="Phos_Acetyltrans/Butyryltrans"/>
</dbReference>
<comment type="caution">
    <text evidence="5">The sequence shown here is derived from an EMBL/GenBank/DDBJ whole genome shotgun (WGS) entry which is preliminary data.</text>
</comment>
<dbReference type="InterPro" id="IPR012147">
    <property type="entry name" value="P_Ac_Bu_trans"/>
</dbReference>
<dbReference type="PANTHER" id="PTHR43356">
    <property type="entry name" value="PHOSPHATE ACETYLTRANSFERASE"/>
    <property type="match status" value="1"/>
</dbReference>
<keyword evidence="3" id="KW-0012">Acyltransferase</keyword>